<protein>
    <submittedName>
        <fullName evidence="3">Uncharacterized protein</fullName>
    </submittedName>
</protein>
<feature type="transmembrane region" description="Helical" evidence="2">
    <location>
        <begin position="93"/>
        <end position="112"/>
    </location>
</feature>
<feature type="region of interest" description="Disordered" evidence="1">
    <location>
        <begin position="173"/>
        <end position="204"/>
    </location>
</feature>
<sequence length="204" mass="22653">MQEEEIMVLPPPKVRYMSNGMPVDLYVAVQKLRIYGVILLAASLFFLGWSIISYFIAEPLMAFYGMGSFGCSALTAIFFLTNRIATSGWKGRLNVVCTHLANSGYFAVAALYGHNVSYGRGWTITAGILFGCWILAAAISYNILCQAQRIMDRSEDDGEDALEDIERDLRESDLRVRQSSSTMSGSALQQQQNMRIESLSFGDV</sequence>
<dbReference type="InterPro" id="IPR036259">
    <property type="entry name" value="MFS_trans_sf"/>
</dbReference>
<feature type="compositionally biased region" description="Polar residues" evidence="1">
    <location>
        <begin position="177"/>
        <end position="195"/>
    </location>
</feature>
<evidence type="ECO:0000256" key="2">
    <source>
        <dbReference type="SAM" id="Phobius"/>
    </source>
</evidence>
<organism evidence="3">
    <name type="scientific">Minutocellus polymorphus</name>
    <dbReference type="NCBI Taxonomy" id="265543"/>
    <lineage>
        <taxon>Eukaryota</taxon>
        <taxon>Sar</taxon>
        <taxon>Stramenopiles</taxon>
        <taxon>Ochrophyta</taxon>
        <taxon>Bacillariophyta</taxon>
        <taxon>Mediophyceae</taxon>
        <taxon>Cymatosirophycidae</taxon>
        <taxon>Cymatosirales</taxon>
        <taxon>Cymatosiraceae</taxon>
        <taxon>Minutocellus</taxon>
    </lineage>
</organism>
<keyword evidence="2" id="KW-1133">Transmembrane helix</keyword>
<evidence type="ECO:0000313" key="3">
    <source>
        <dbReference type="EMBL" id="CAD8374418.1"/>
    </source>
</evidence>
<evidence type="ECO:0000256" key="1">
    <source>
        <dbReference type="SAM" id="MobiDB-lite"/>
    </source>
</evidence>
<accession>A0A7S0AUX0</accession>
<dbReference type="SUPFAM" id="SSF103473">
    <property type="entry name" value="MFS general substrate transporter"/>
    <property type="match status" value="1"/>
</dbReference>
<proteinExistence type="predicted"/>
<dbReference type="EMBL" id="HBEJ01013569">
    <property type="protein sequence ID" value="CAD8374418.1"/>
    <property type="molecule type" value="Transcribed_RNA"/>
</dbReference>
<dbReference type="AlphaFoldDB" id="A0A7S0AUX0"/>
<feature type="transmembrane region" description="Helical" evidence="2">
    <location>
        <begin position="62"/>
        <end position="81"/>
    </location>
</feature>
<reference evidence="3" key="1">
    <citation type="submission" date="2021-01" db="EMBL/GenBank/DDBJ databases">
        <authorList>
            <person name="Corre E."/>
            <person name="Pelletier E."/>
            <person name="Niang G."/>
            <person name="Scheremetjew M."/>
            <person name="Finn R."/>
            <person name="Kale V."/>
            <person name="Holt S."/>
            <person name="Cochrane G."/>
            <person name="Meng A."/>
            <person name="Brown T."/>
            <person name="Cohen L."/>
        </authorList>
    </citation>
    <scope>NUCLEOTIDE SEQUENCE</scope>
    <source>
        <strain evidence="3">CCMP3303</strain>
    </source>
</reference>
<feature type="transmembrane region" description="Helical" evidence="2">
    <location>
        <begin position="124"/>
        <end position="144"/>
    </location>
</feature>
<feature type="transmembrane region" description="Helical" evidence="2">
    <location>
        <begin position="34"/>
        <end position="56"/>
    </location>
</feature>
<keyword evidence="2" id="KW-0472">Membrane</keyword>
<gene>
    <name evidence="3" type="ORF">MPOL1434_LOCUS7975</name>
</gene>
<name>A0A7S0AUX0_9STRA</name>
<keyword evidence="2" id="KW-0812">Transmembrane</keyword>